<proteinExistence type="predicted"/>
<name>A0A9P7AWI4_9HELO</name>
<dbReference type="PANTHER" id="PTHR12652:SF25">
    <property type="entry name" value="MICROBODY (PEROXISOME) PROLIFERATION PROTEIN PEROXIN 11C (EUROFUNG)"/>
    <property type="match status" value="1"/>
</dbReference>
<organism evidence="2 3">
    <name type="scientific">Hyphodiscus hymeniophilus</name>
    <dbReference type="NCBI Taxonomy" id="353542"/>
    <lineage>
        <taxon>Eukaryota</taxon>
        <taxon>Fungi</taxon>
        <taxon>Dikarya</taxon>
        <taxon>Ascomycota</taxon>
        <taxon>Pezizomycotina</taxon>
        <taxon>Leotiomycetes</taxon>
        <taxon>Helotiales</taxon>
        <taxon>Hyphodiscaceae</taxon>
        <taxon>Hyphodiscus</taxon>
    </lineage>
</organism>
<dbReference type="Proteomes" id="UP000785200">
    <property type="component" value="Unassembled WGS sequence"/>
</dbReference>
<evidence type="ECO:0000313" key="2">
    <source>
        <dbReference type="EMBL" id="KAG0648658.1"/>
    </source>
</evidence>
<dbReference type="EMBL" id="VNKQ01000009">
    <property type="protein sequence ID" value="KAG0648658.1"/>
    <property type="molecule type" value="Genomic_DNA"/>
</dbReference>
<comment type="caution">
    <text evidence="2">The sequence shown here is derived from an EMBL/GenBank/DDBJ whole genome shotgun (WGS) entry which is preliminary data.</text>
</comment>
<evidence type="ECO:0000313" key="3">
    <source>
        <dbReference type="Proteomes" id="UP000785200"/>
    </source>
</evidence>
<dbReference type="PANTHER" id="PTHR12652">
    <property type="entry name" value="PEROXISOMAL BIOGENESIS FACTOR 11"/>
    <property type="match status" value="1"/>
</dbReference>
<feature type="region of interest" description="Disordered" evidence="1">
    <location>
        <begin position="1"/>
        <end position="25"/>
    </location>
</feature>
<protein>
    <recommendedName>
        <fullName evidence="4">Peroxin 11C</fullName>
    </recommendedName>
</protein>
<gene>
    <name evidence="2" type="ORF">D0Z07_4730</name>
</gene>
<evidence type="ECO:0008006" key="4">
    <source>
        <dbReference type="Google" id="ProtNLM"/>
    </source>
</evidence>
<dbReference type="OrthoDB" id="10005898at2759"/>
<keyword evidence="3" id="KW-1185">Reference proteome</keyword>
<sequence>MSEIQGIAPPDTSPEKSIPLPTPPSIPSLQTLRDWLPLYLQKTDRSLERLSTIISTPSGTDTALLTLCYTSLLASSVISSISLHRLHRSATDLIARITALPPNTTVIIDTSSIPPSRLLITAKRLKALSSLISDFRIFARLWGLLGIYKWGKRTVADPPEDDVVRRIVYTQVLVNIFFQCLENGAYLSSKGVMGWTSEKQNRAWIWSSRFWMAHVGLDFLRLGRVLMLRRHRGTEEQKRVDGPKGDVITERGEQEWRAAWAKEVIVNAAWAPLTLHWSLEKGLIGDFWVGVLGSVAGLSGLGTLWRKSGEM</sequence>
<accession>A0A9P7AWI4</accession>
<dbReference type="AlphaFoldDB" id="A0A9P7AWI4"/>
<reference evidence="2" key="1">
    <citation type="submission" date="2019-07" db="EMBL/GenBank/DDBJ databases">
        <title>Hyphodiscus hymeniophilus genome sequencing and assembly.</title>
        <authorList>
            <person name="Kramer G."/>
            <person name="Nodwell J."/>
        </authorList>
    </citation>
    <scope>NUCLEOTIDE SEQUENCE</scope>
    <source>
        <strain evidence="2">ATCC 34498</strain>
    </source>
</reference>
<evidence type="ECO:0000256" key="1">
    <source>
        <dbReference type="SAM" id="MobiDB-lite"/>
    </source>
</evidence>